<dbReference type="Pfam" id="PF01370">
    <property type="entry name" value="Epimerase"/>
    <property type="match status" value="1"/>
</dbReference>
<dbReference type="Gene3D" id="3.40.50.720">
    <property type="entry name" value="NAD(P)-binding Rossmann-like Domain"/>
    <property type="match status" value="1"/>
</dbReference>
<proteinExistence type="predicted"/>
<dbReference type="RefSeq" id="WP_203757873.1">
    <property type="nucleotide sequence ID" value="NZ_BONK01000013.1"/>
</dbReference>
<organism evidence="2 3">
    <name type="scientific">Cellulomonas chitinilytica</name>
    <dbReference type="NCBI Taxonomy" id="398759"/>
    <lineage>
        <taxon>Bacteria</taxon>
        <taxon>Bacillati</taxon>
        <taxon>Actinomycetota</taxon>
        <taxon>Actinomycetes</taxon>
        <taxon>Micrococcales</taxon>
        <taxon>Cellulomonadaceae</taxon>
        <taxon>Cellulomonas</taxon>
    </lineage>
</organism>
<sequence>MARHVVLGKGAVGSTLVNVLAGRGESVLVVSRSGRPAAGSDVEHAAVDVADGAALARAARGADVIYNCVNPPYHRWVSDWPALISGALDAAAATGAVLVTAGNLYGYGTHGAVMTEDLPLRATESKGAARAAVWHEAERRHRLGELRATEVRAGDYLGPLADSQAHAGPRFLDPLLAGKVVRTVVAVDQPHSWTYLPDFAHAMVAAGATAEAWGSAWHVPTAEPLTFRELAGRFAAAAGAPEPRMRPVPPAALRALGLVSPLIREIAAVSDHFSAPFVMSTEASQKVLGTTATPWSVAVTDTLAARAASRATV</sequence>
<dbReference type="InterPro" id="IPR001509">
    <property type="entry name" value="Epimerase_deHydtase"/>
</dbReference>
<name>A0A919U0H2_9CELL</name>
<protein>
    <submittedName>
        <fullName evidence="2">NAD-dependent epimerase</fullName>
    </submittedName>
</protein>
<evidence type="ECO:0000313" key="2">
    <source>
        <dbReference type="EMBL" id="GIG22865.1"/>
    </source>
</evidence>
<feature type="domain" description="NAD-dependent epimerase/dehydratase" evidence="1">
    <location>
        <begin position="8"/>
        <end position="209"/>
    </location>
</feature>
<dbReference type="AlphaFoldDB" id="A0A919U0H2"/>
<keyword evidence="3" id="KW-1185">Reference proteome</keyword>
<gene>
    <name evidence="2" type="ORF">Cch01nite_35890</name>
</gene>
<reference evidence="2" key="1">
    <citation type="submission" date="2021-01" db="EMBL/GenBank/DDBJ databases">
        <title>Whole genome shotgun sequence of Cellulomonas chitinilytica NBRC 110799.</title>
        <authorList>
            <person name="Komaki H."/>
            <person name="Tamura T."/>
        </authorList>
    </citation>
    <scope>NUCLEOTIDE SEQUENCE</scope>
    <source>
        <strain evidence="2">NBRC 110799</strain>
    </source>
</reference>
<dbReference type="Proteomes" id="UP000632740">
    <property type="component" value="Unassembled WGS sequence"/>
</dbReference>
<evidence type="ECO:0000259" key="1">
    <source>
        <dbReference type="Pfam" id="PF01370"/>
    </source>
</evidence>
<dbReference type="InterPro" id="IPR036291">
    <property type="entry name" value="NAD(P)-bd_dom_sf"/>
</dbReference>
<comment type="caution">
    <text evidence="2">The sequence shown here is derived from an EMBL/GenBank/DDBJ whole genome shotgun (WGS) entry which is preliminary data.</text>
</comment>
<evidence type="ECO:0000313" key="3">
    <source>
        <dbReference type="Proteomes" id="UP000632740"/>
    </source>
</evidence>
<dbReference type="SUPFAM" id="SSF51735">
    <property type="entry name" value="NAD(P)-binding Rossmann-fold domains"/>
    <property type="match status" value="1"/>
</dbReference>
<dbReference type="EMBL" id="BONK01000013">
    <property type="protein sequence ID" value="GIG22865.1"/>
    <property type="molecule type" value="Genomic_DNA"/>
</dbReference>
<accession>A0A919U0H2</accession>